<dbReference type="Proteomes" id="UP000011863">
    <property type="component" value="Chromosome"/>
</dbReference>
<dbReference type="EMBL" id="AP012057">
    <property type="protein sequence ID" value="BAN01839.1"/>
    <property type="molecule type" value="Genomic_DNA"/>
</dbReference>
<dbReference type="RefSeq" id="WP_015441086.1">
    <property type="nucleotide sequence ID" value="NC_020520.1"/>
</dbReference>
<proteinExistence type="predicted"/>
<organism evidence="2 3">
    <name type="scientific">Ilumatobacter coccineus (strain NBRC 103263 / KCTC 29153 / YM16-304)</name>
    <dbReference type="NCBI Taxonomy" id="1313172"/>
    <lineage>
        <taxon>Bacteria</taxon>
        <taxon>Bacillati</taxon>
        <taxon>Actinomycetota</taxon>
        <taxon>Acidimicrobiia</taxon>
        <taxon>Acidimicrobiales</taxon>
        <taxon>Ilumatobacteraceae</taxon>
        <taxon>Ilumatobacter</taxon>
    </lineage>
</organism>
<gene>
    <name evidence="2" type="ORF">YM304_15250</name>
</gene>
<dbReference type="KEGG" id="aym:YM304_15250"/>
<protein>
    <submittedName>
        <fullName evidence="2">Uncharacterized protein</fullName>
    </submittedName>
</protein>
<reference evidence="2 3" key="1">
    <citation type="journal article" date="2013" name="Int. J. Syst. Evol. Microbiol.">
        <title>Ilumatobacter nonamiense sp. nov. and Ilumatobacter coccineum sp. nov., isolated from seashore sand.</title>
        <authorList>
            <person name="Matsumoto A."/>
            <person name="Kasai H."/>
            <person name="Matsuo Y."/>
            <person name="Shizuri Y."/>
            <person name="Ichikawa N."/>
            <person name="Fujita N."/>
            <person name="Omura S."/>
            <person name="Takahashi Y."/>
        </authorList>
    </citation>
    <scope>NUCLEOTIDE SEQUENCE [LARGE SCALE GENOMIC DNA]</scope>
    <source>
        <strain evidence="3">NBRC 103263 / KCTC 29153 / YM16-304</strain>
    </source>
</reference>
<dbReference type="AlphaFoldDB" id="A0A6C7E9E9"/>
<dbReference type="OrthoDB" id="9923101at2"/>
<evidence type="ECO:0000256" key="1">
    <source>
        <dbReference type="SAM" id="MobiDB-lite"/>
    </source>
</evidence>
<keyword evidence="3" id="KW-1185">Reference proteome</keyword>
<evidence type="ECO:0000313" key="3">
    <source>
        <dbReference type="Proteomes" id="UP000011863"/>
    </source>
</evidence>
<evidence type="ECO:0000313" key="2">
    <source>
        <dbReference type="EMBL" id="BAN01839.1"/>
    </source>
</evidence>
<feature type="region of interest" description="Disordered" evidence="1">
    <location>
        <begin position="77"/>
        <end position="98"/>
    </location>
</feature>
<sequence>MKNSAADIRHIDSAPTAVNAAAEQLTLLSVPVDTRAHQLPTTGAPTRSVHARFRLNKATRERGLQHVAEIRRQLDEAKAAREASNVRRLPSRNPATAA</sequence>
<accession>A0A6C7E9E9</accession>
<name>A0A6C7E9E9_ILUCY</name>